<feature type="region of interest" description="Disordered" evidence="1">
    <location>
        <begin position="386"/>
        <end position="417"/>
    </location>
</feature>
<dbReference type="InterPro" id="IPR014752">
    <property type="entry name" value="Arrestin-like_C"/>
</dbReference>
<dbReference type="Proteomes" id="UP000006757">
    <property type="component" value="Unassembled WGS sequence"/>
</dbReference>
<protein>
    <submittedName>
        <fullName evidence="2">Uncharacterized protein</fullName>
    </submittedName>
</protein>
<dbReference type="STRING" id="1220162.K1VSA8"/>
<evidence type="ECO:0000313" key="2">
    <source>
        <dbReference type="EMBL" id="EKD03481.1"/>
    </source>
</evidence>
<gene>
    <name evidence="2" type="ORF">A1Q2_02199</name>
</gene>
<dbReference type="EMBL" id="AMBO01000247">
    <property type="protein sequence ID" value="EKD03481.1"/>
    <property type="molecule type" value="Genomic_DNA"/>
</dbReference>
<feature type="compositionally biased region" description="Basic and acidic residues" evidence="1">
    <location>
        <begin position="82"/>
        <end position="93"/>
    </location>
</feature>
<feature type="compositionally biased region" description="Low complexity" evidence="1">
    <location>
        <begin position="64"/>
        <end position="81"/>
    </location>
</feature>
<feature type="compositionally biased region" description="Low complexity" evidence="1">
    <location>
        <begin position="140"/>
        <end position="151"/>
    </location>
</feature>
<dbReference type="OMA" id="ERFPSHE"/>
<name>K1VSA8_TRIAC</name>
<feature type="compositionally biased region" description="Low complexity" evidence="1">
    <location>
        <begin position="323"/>
        <end position="338"/>
    </location>
</feature>
<feature type="compositionally biased region" description="Low complexity" evidence="1">
    <location>
        <begin position="716"/>
        <end position="747"/>
    </location>
</feature>
<dbReference type="InParanoid" id="K1VSA8"/>
<feature type="region of interest" description="Disordered" evidence="1">
    <location>
        <begin position="36"/>
        <end position="152"/>
    </location>
</feature>
<dbReference type="InterPro" id="IPR014756">
    <property type="entry name" value="Ig_E-set"/>
</dbReference>
<dbReference type="AlphaFoldDB" id="K1VSA8"/>
<proteinExistence type="predicted"/>
<dbReference type="eggNOG" id="ENOG502S5ZG">
    <property type="taxonomic scope" value="Eukaryota"/>
</dbReference>
<keyword evidence="3" id="KW-1185">Reference proteome</keyword>
<accession>K1VSA8</accession>
<evidence type="ECO:0000256" key="1">
    <source>
        <dbReference type="SAM" id="MobiDB-lite"/>
    </source>
</evidence>
<evidence type="ECO:0000313" key="3">
    <source>
        <dbReference type="Proteomes" id="UP000006757"/>
    </source>
</evidence>
<feature type="region of interest" description="Disordered" evidence="1">
    <location>
        <begin position="323"/>
        <end position="351"/>
    </location>
</feature>
<sequence>MAAEAPPRQQRNAFQLELGLNASPAASGAYRFTPVAIPLPSPTPREHLELTVRGHKFQTRQGSRGDSISSSPSAHSASQGESYDRQARTRERMQTSSAPAAMRSATPPPYAHHTLDRAPLANPMVLDDRPRVPPPIYLRSSSTQPQSKSGSVQIHMPGWGIALVCPPRPFDLHPLEAGSASREPPAEDTVLTGALVVNMKERRRVQAISVGVQGVARLHMGPQRQWEEDGIFERGVEVLSGDAEGIWLEKGEQSFSFSILLPATLATYDHHQFGRVSYLLTARIEGLPTSSKFGMFKSRDVPIQGDVPFLADFQVVIARSDKISSGGSRRGSVTSRNGDSPTLSPLMSGMGISDTASVHSAEEAIAFGSDANSTPPLRGLYHRRQSSDMNMSPNASPSALPTGAASPPYTAIPPNVRRDSDTISLASSIRSTDTTRSEKNGWLVGDISVLRKLKVHANPSGSNGVQQLDLRKEGYVEGLGPWRFLATSEALSIASVMLIQLNIPSPSPRCTIFFVRLIVSQSYELISPRTPNEPPHKPEAAKNNVVYQVGRPHRHGESRLAHTIPALWRGKEAGGTDQTGPSTGWRTRAIVRLPTHEKIRPSTNSGHELLLRVFYSIEGEAVNGSKLSGGPGEVRMCQMRMPICIPSCLCSTATLNLPTYECAATAPESMEDIDPAKTCLCAASFAELSANCVRRPQAGDEEDEWIRDEQQPAPMPGSKAGSPSMSPSTSATSPGPGPSMSPMSPLSPLSPPAPQGSTRRPS</sequence>
<dbReference type="Gene3D" id="2.60.40.640">
    <property type="match status" value="1"/>
</dbReference>
<feature type="compositionally biased region" description="Polar residues" evidence="1">
    <location>
        <begin position="387"/>
        <end position="399"/>
    </location>
</feature>
<dbReference type="OrthoDB" id="3345971at2759"/>
<comment type="caution">
    <text evidence="2">The sequence shown here is derived from an EMBL/GenBank/DDBJ whole genome shotgun (WGS) entry which is preliminary data.</text>
</comment>
<dbReference type="SUPFAM" id="SSF81296">
    <property type="entry name" value="E set domains"/>
    <property type="match status" value="1"/>
</dbReference>
<dbReference type="HOGENOM" id="CLU_021058_0_0_1"/>
<reference evidence="2 3" key="1">
    <citation type="journal article" date="2012" name="Eukaryot. Cell">
        <title>Genome sequence of the Trichosporon asahii environmental strain CBS 8904.</title>
        <authorList>
            <person name="Yang R.Y."/>
            <person name="Li H.T."/>
            <person name="Zhu H."/>
            <person name="Zhou G.P."/>
            <person name="Wang M."/>
            <person name="Wang L."/>
        </authorList>
    </citation>
    <scope>NUCLEOTIDE SEQUENCE [LARGE SCALE GENOMIC DNA]</scope>
    <source>
        <strain evidence="2 3">CBS 8904</strain>
    </source>
</reference>
<feature type="region of interest" description="Disordered" evidence="1">
    <location>
        <begin position="696"/>
        <end position="762"/>
    </location>
</feature>
<organism evidence="2 3">
    <name type="scientific">Trichosporon asahii var. asahii (strain CBS 8904)</name>
    <name type="common">Yeast</name>
    <dbReference type="NCBI Taxonomy" id="1220162"/>
    <lineage>
        <taxon>Eukaryota</taxon>
        <taxon>Fungi</taxon>
        <taxon>Dikarya</taxon>
        <taxon>Basidiomycota</taxon>
        <taxon>Agaricomycotina</taxon>
        <taxon>Tremellomycetes</taxon>
        <taxon>Trichosporonales</taxon>
        <taxon>Trichosporonaceae</taxon>
        <taxon>Trichosporon</taxon>
    </lineage>
</organism>